<dbReference type="OrthoDB" id="288942at2759"/>
<dbReference type="PANTHER" id="PTHR42085:SF1">
    <property type="entry name" value="F-BOX DOMAIN-CONTAINING PROTEIN"/>
    <property type="match status" value="1"/>
</dbReference>
<comment type="caution">
    <text evidence="2">The sequence shown here is derived from an EMBL/GenBank/DDBJ whole genome shotgun (WGS) entry which is preliminary data.</text>
</comment>
<keyword evidence="3" id="KW-1185">Reference proteome</keyword>
<dbReference type="InterPro" id="IPR038883">
    <property type="entry name" value="AN11006-like"/>
</dbReference>
<dbReference type="RefSeq" id="XP_024705679.1">
    <property type="nucleotide sequence ID" value="XM_024848968.1"/>
</dbReference>
<dbReference type="PANTHER" id="PTHR42085">
    <property type="entry name" value="F-BOX DOMAIN-CONTAINING PROTEIN"/>
    <property type="match status" value="1"/>
</dbReference>
<organism evidence="2 3">
    <name type="scientific">Aspergillus steynii IBT 23096</name>
    <dbReference type="NCBI Taxonomy" id="1392250"/>
    <lineage>
        <taxon>Eukaryota</taxon>
        <taxon>Fungi</taxon>
        <taxon>Dikarya</taxon>
        <taxon>Ascomycota</taxon>
        <taxon>Pezizomycotina</taxon>
        <taxon>Eurotiomycetes</taxon>
        <taxon>Eurotiomycetidae</taxon>
        <taxon>Eurotiales</taxon>
        <taxon>Aspergillaceae</taxon>
        <taxon>Aspergillus</taxon>
        <taxon>Aspergillus subgen. Circumdati</taxon>
    </lineage>
</organism>
<evidence type="ECO:0000313" key="2">
    <source>
        <dbReference type="EMBL" id="PLB50377.1"/>
    </source>
</evidence>
<dbReference type="GeneID" id="36556667"/>
<feature type="region of interest" description="Disordered" evidence="1">
    <location>
        <begin position="330"/>
        <end position="352"/>
    </location>
</feature>
<dbReference type="STRING" id="1392250.A0A2I2GC13"/>
<evidence type="ECO:0008006" key="4">
    <source>
        <dbReference type="Google" id="ProtNLM"/>
    </source>
</evidence>
<proteinExistence type="predicted"/>
<reference evidence="2 3" key="1">
    <citation type="submission" date="2016-12" db="EMBL/GenBank/DDBJ databases">
        <title>The genomes of Aspergillus section Nigri reveals drivers in fungal speciation.</title>
        <authorList>
            <consortium name="DOE Joint Genome Institute"/>
            <person name="Vesth T.C."/>
            <person name="Nybo J."/>
            <person name="Theobald S."/>
            <person name="Brandl J."/>
            <person name="Frisvad J.C."/>
            <person name="Nielsen K.F."/>
            <person name="Lyhne E.K."/>
            <person name="Kogle M.E."/>
            <person name="Kuo A."/>
            <person name="Riley R."/>
            <person name="Clum A."/>
            <person name="Nolan M."/>
            <person name="Lipzen A."/>
            <person name="Salamov A."/>
            <person name="Henrissat B."/>
            <person name="Wiebenga A."/>
            <person name="De Vries R.P."/>
            <person name="Grigoriev I.V."/>
            <person name="Mortensen U.H."/>
            <person name="Andersen M.R."/>
            <person name="Baker S.E."/>
        </authorList>
    </citation>
    <scope>NUCLEOTIDE SEQUENCE [LARGE SCALE GENOMIC DNA]</scope>
    <source>
        <strain evidence="2 3">IBT 23096</strain>
    </source>
</reference>
<gene>
    <name evidence="2" type="ORF">P170DRAFT_435574</name>
</gene>
<sequence length="352" mass="40956">MSPPIHTQSQSPLFALPAELRLLIFSYALTESLDLRRPYSPDTYYYRPGYTAPPTIHTALLRTCKRIHAEAHYFPTQQAEHTFFLCSKYRAPDFIWIPHLTSILEHNHSRYGPLGTPHIQVFAQLYRLENDDDLQRVLDIPHLDPRHVTLTIRHTDFWFWENWESLRLDEGWVNRTRFPNTVTAFDIQMETIVQRAGEIDYLAKEAATKWFFLRKDGRVLAADTKDMSVDTWTGSSVLHDARWVRDERRPGELDYHVVTVRWKLVPEDRVDALGFDLTAPRPKISVPDHVGLGEPAFEGPRSITVADMERLSITKEMPLDEVLQALRGARPSGQRARRNYRRRRVASEGVNY</sequence>
<protein>
    <recommendedName>
        <fullName evidence="4">F-box domain-containing protein</fullName>
    </recommendedName>
</protein>
<feature type="compositionally biased region" description="Basic residues" evidence="1">
    <location>
        <begin position="335"/>
        <end position="344"/>
    </location>
</feature>
<name>A0A2I2GC13_9EURO</name>
<dbReference type="EMBL" id="MSFO01000003">
    <property type="protein sequence ID" value="PLB50377.1"/>
    <property type="molecule type" value="Genomic_DNA"/>
</dbReference>
<dbReference type="Proteomes" id="UP000234275">
    <property type="component" value="Unassembled WGS sequence"/>
</dbReference>
<dbReference type="VEuPathDB" id="FungiDB:P170DRAFT_435574"/>
<evidence type="ECO:0000256" key="1">
    <source>
        <dbReference type="SAM" id="MobiDB-lite"/>
    </source>
</evidence>
<accession>A0A2I2GC13</accession>
<dbReference type="AlphaFoldDB" id="A0A2I2GC13"/>
<evidence type="ECO:0000313" key="3">
    <source>
        <dbReference type="Proteomes" id="UP000234275"/>
    </source>
</evidence>